<evidence type="ECO:0000313" key="1">
    <source>
        <dbReference type="EMBL" id="WMX45070.1"/>
    </source>
</evidence>
<protein>
    <submittedName>
        <fullName evidence="1">Uncharacterized protein</fullName>
    </submittedName>
</protein>
<organism evidence="1 2">
    <name type="scientific">Streptomyces roseicoloratus</name>
    <dbReference type="NCBI Taxonomy" id="2508722"/>
    <lineage>
        <taxon>Bacteria</taxon>
        <taxon>Bacillati</taxon>
        <taxon>Actinomycetota</taxon>
        <taxon>Actinomycetes</taxon>
        <taxon>Kitasatosporales</taxon>
        <taxon>Streptomycetaceae</taxon>
        <taxon>Streptomyces</taxon>
    </lineage>
</organism>
<accession>A0ABY9RSB5</accession>
<name>A0ABY9RSB5_9ACTN</name>
<dbReference type="EMBL" id="CP133762">
    <property type="protein sequence ID" value="WMX45070.1"/>
    <property type="molecule type" value="Genomic_DNA"/>
</dbReference>
<sequence length="131" mass="14771">MVLLASAQECAAIETDMRSLGIEKDPLSDGDFLHWNGNSYALDFSGDVLADFEPEEIQDITQRVRTEPHAIYVSCQSMDAARTFLSHVLRGYSGLIDTNHGDVLEFAEFLDLIDKHPQWDWRRTEAAELLG</sequence>
<gene>
    <name evidence="1" type="ORF">RGF97_09675</name>
</gene>
<dbReference type="InterPro" id="IPR018247">
    <property type="entry name" value="EF_Hand_1_Ca_BS"/>
</dbReference>
<evidence type="ECO:0000313" key="2">
    <source>
        <dbReference type="Proteomes" id="UP001250858"/>
    </source>
</evidence>
<keyword evidence="2" id="KW-1185">Reference proteome</keyword>
<dbReference type="Proteomes" id="UP001250858">
    <property type="component" value="Chromosome"/>
</dbReference>
<dbReference type="PROSITE" id="PS00018">
    <property type="entry name" value="EF_HAND_1"/>
    <property type="match status" value="1"/>
</dbReference>
<reference evidence="1 2" key="1">
    <citation type="submission" date="2023-09" db="EMBL/GenBank/DDBJ databases">
        <title>Complete genome of Streptomyces roseicoloratus T14.</title>
        <authorList>
            <person name="Bashizi T."/>
            <person name="Kim M.-J."/>
            <person name="Lee G."/>
            <person name="Tagele S.B."/>
            <person name="Shin J.-H."/>
        </authorList>
    </citation>
    <scope>NUCLEOTIDE SEQUENCE [LARGE SCALE GENOMIC DNA]</scope>
    <source>
        <strain evidence="1 2">T14</strain>
    </source>
</reference>
<proteinExistence type="predicted"/>
<dbReference type="RefSeq" id="WP_309548331.1">
    <property type="nucleotide sequence ID" value="NZ_CP133762.1"/>
</dbReference>